<protein>
    <recommendedName>
        <fullName evidence="5">SUI1 domain-containing protein</fullName>
    </recommendedName>
</protein>
<dbReference type="PANTHER" id="PTHR12789:SF0">
    <property type="entry name" value="DENSITY-REGULATED PROTEIN"/>
    <property type="match status" value="1"/>
</dbReference>
<keyword evidence="7" id="KW-1185">Reference proteome</keyword>
<reference evidence="6" key="1">
    <citation type="submission" date="2020-06" db="EMBL/GenBank/DDBJ databases">
        <title>WGS assembly of Ceratodon purpureus strain R40.</title>
        <authorList>
            <person name="Carey S.B."/>
            <person name="Jenkins J."/>
            <person name="Shu S."/>
            <person name="Lovell J.T."/>
            <person name="Sreedasyam A."/>
            <person name="Maumus F."/>
            <person name="Tiley G.P."/>
            <person name="Fernandez-Pozo N."/>
            <person name="Barry K."/>
            <person name="Chen C."/>
            <person name="Wang M."/>
            <person name="Lipzen A."/>
            <person name="Daum C."/>
            <person name="Saski C.A."/>
            <person name="Payton A.C."/>
            <person name="Mcbreen J.C."/>
            <person name="Conrad R.E."/>
            <person name="Kollar L.M."/>
            <person name="Olsson S."/>
            <person name="Huttunen S."/>
            <person name="Landis J.B."/>
            <person name="Wickett N.J."/>
            <person name="Johnson M.G."/>
            <person name="Rensing S.A."/>
            <person name="Grimwood J."/>
            <person name="Schmutz J."/>
            <person name="Mcdaniel S.F."/>
        </authorList>
    </citation>
    <scope>NUCLEOTIDE SEQUENCE</scope>
    <source>
        <strain evidence="6">R40</strain>
    </source>
</reference>
<dbReference type="GO" id="GO:0003743">
    <property type="term" value="F:translation initiation factor activity"/>
    <property type="evidence" value="ECO:0007669"/>
    <property type="project" value="InterPro"/>
</dbReference>
<evidence type="ECO:0000259" key="5">
    <source>
        <dbReference type="PROSITE" id="PS50296"/>
    </source>
</evidence>
<dbReference type="SUPFAM" id="SSF55159">
    <property type="entry name" value="eIF1-like"/>
    <property type="match status" value="1"/>
</dbReference>
<dbReference type="InterPro" id="IPR050318">
    <property type="entry name" value="DENR/SUI1_TIF"/>
</dbReference>
<comment type="caution">
    <text evidence="6">The sequence shown here is derived from an EMBL/GenBank/DDBJ whole genome shotgun (WGS) entry which is preliminary data.</text>
</comment>
<dbReference type="GO" id="GO:0003729">
    <property type="term" value="F:mRNA binding"/>
    <property type="evidence" value="ECO:0007669"/>
    <property type="project" value="TreeGrafter"/>
</dbReference>
<dbReference type="AlphaFoldDB" id="A0A8T0H843"/>
<dbReference type="Gene3D" id="3.30.780.10">
    <property type="entry name" value="SUI1-like domain"/>
    <property type="match status" value="1"/>
</dbReference>
<evidence type="ECO:0000256" key="4">
    <source>
        <dbReference type="SAM" id="MobiDB-lite"/>
    </source>
</evidence>
<dbReference type="Proteomes" id="UP000822688">
    <property type="component" value="Chromosome 7"/>
</dbReference>
<evidence type="ECO:0000256" key="1">
    <source>
        <dbReference type="ARBA" id="ARBA00005422"/>
    </source>
</evidence>
<dbReference type="EMBL" id="CM026428">
    <property type="protein sequence ID" value="KAG0568101.1"/>
    <property type="molecule type" value="Genomic_DNA"/>
</dbReference>
<dbReference type="Pfam" id="PF01253">
    <property type="entry name" value="SUI1"/>
    <property type="match status" value="1"/>
</dbReference>
<proteinExistence type="inferred from homology"/>
<evidence type="ECO:0000256" key="3">
    <source>
        <dbReference type="ARBA" id="ARBA00022917"/>
    </source>
</evidence>
<name>A0A8T0H843_CERPU</name>
<evidence type="ECO:0000256" key="2">
    <source>
        <dbReference type="ARBA" id="ARBA00022845"/>
    </source>
</evidence>
<dbReference type="PROSITE" id="PS50296">
    <property type="entry name" value="SUI1"/>
    <property type="match status" value="1"/>
</dbReference>
<dbReference type="InterPro" id="IPR036877">
    <property type="entry name" value="SUI1_dom_sf"/>
</dbReference>
<dbReference type="GO" id="GO:0006417">
    <property type="term" value="P:regulation of translation"/>
    <property type="evidence" value="ECO:0007669"/>
    <property type="project" value="UniProtKB-KW"/>
</dbReference>
<dbReference type="InterPro" id="IPR001950">
    <property type="entry name" value="SUI1"/>
</dbReference>
<keyword evidence="3" id="KW-0648">Protein biosynthesis</keyword>
<dbReference type="InterPro" id="IPR005872">
    <property type="entry name" value="SUI1_arc_bac"/>
</dbReference>
<gene>
    <name evidence="6" type="ORF">KC19_7G186500</name>
</gene>
<accession>A0A8T0H843</accession>
<keyword evidence="2" id="KW-0810">Translation regulation</keyword>
<dbReference type="GO" id="GO:0001731">
    <property type="term" value="P:formation of translation preinitiation complex"/>
    <property type="evidence" value="ECO:0007669"/>
    <property type="project" value="TreeGrafter"/>
</dbReference>
<feature type="region of interest" description="Disordered" evidence="4">
    <location>
        <begin position="67"/>
        <end position="90"/>
    </location>
</feature>
<dbReference type="PANTHER" id="PTHR12789">
    <property type="entry name" value="DENSITY-REGULATED PROTEIN HOMOLOG"/>
    <property type="match status" value="1"/>
</dbReference>
<evidence type="ECO:0000313" key="7">
    <source>
        <dbReference type="Proteomes" id="UP000822688"/>
    </source>
</evidence>
<sequence length="176" mass="19196">MQLQLQLRRCEFLGAAVGSGEVHLRVSRRSARVLRVYAGDNKRQPNFIDIGGAARGGWDEVKVVRTAQPSEPKKGRSFGKKPELARTPVSQVDVKPEQQSLIVEATKRGRGGKTVTVIKGLHLRVESLEALCKSLKVKMGSGGAVKDGEIEIQGDHTAKLVEELLKLGYMAKKSGR</sequence>
<dbReference type="CDD" id="cd11567">
    <property type="entry name" value="YciH_like"/>
    <property type="match status" value="1"/>
</dbReference>
<organism evidence="6 7">
    <name type="scientific">Ceratodon purpureus</name>
    <name type="common">Fire moss</name>
    <name type="synonym">Dicranum purpureum</name>
    <dbReference type="NCBI Taxonomy" id="3225"/>
    <lineage>
        <taxon>Eukaryota</taxon>
        <taxon>Viridiplantae</taxon>
        <taxon>Streptophyta</taxon>
        <taxon>Embryophyta</taxon>
        <taxon>Bryophyta</taxon>
        <taxon>Bryophytina</taxon>
        <taxon>Bryopsida</taxon>
        <taxon>Dicranidae</taxon>
        <taxon>Pseudoditrichales</taxon>
        <taxon>Ditrichaceae</taxon>
        <taxon>Ceratodon</taxon>
    </lineage>
</organism>
<feature type="domain" description="SUI1" evidence="5">
    <location>
        <begin position="102"/>
        <end position="168"/>
    </location>
</feature>
<evidence type="ECO:0000313" key="6">
    <source>
        <dbReference type="EMBL" id="KAG0568101.1"/>
    </source>
</evidence>
<comment type="similarity">
    <text evidence="1">Belongs to the SUI1 family.</text>
</comment>
<dbReference type="GO" id="GO:0002188">
    <property type="term" value="P:translation reinitiation"/>
    <property type="evidence" value="ECO:0007669"/>
    <property type="project" value="TreeGrafter"/>
</dbReference>